<name>A0A6L6XPR8_9ACTN</name>
<evidence type="ECO:0000313" key="2">
    <source>
        <dbReference type="EMBL" id="MVQ48988.1"/>
    </source>
</evidence>
<sequence>MTTFPRSPRTLRGGFIVMDADGLAVRRTVPFQYNPDTLTRSLAPRGATADAGDRLEPTRLVGPPAETMKLEIALDATDRLEKPAQNAATAAEGIAADLAELETMVSPAVADLEAAEALTSRGTLEILPLPSPLLLLVLGANRVVPVRVTEFAITEEAFDTRLNPVLARVSLGLRVMTTDDLPFGSKGAALYLTAARRRERLAARRGAGVQALGLRGAP</sequence>
<evidence type="ECO:0000313" key="3">
    <source>
        <dbReference type="Proteomes" id="UP000473525"/>
    </source>
</evidence>
<proteinExistence type="predicted"/>
<dbReference type="AlphaFoldDB" id="A0A6L6XPR8"/>
<organism evidence="2 3">
    <name type="scientific">Nocardioides agri</name>
    <dbReference type="NCBI Taxonomy" id="2682843"/>
    <lineage>
        <taxon>Bacteria</taxon>
        <taxon>Bacillati</taxon>
        <taxon>Actinomycetota</taxon>
        <taxon>Actinomycetes</taxon>
        <taxon>Propionibacteriales</taxon>
        <taxon>Nocardioidaceae</taxon>
        <taxon>Nocardioides</taxon>
    </lineage>
</organism>
<dbReference type="Proteomes" id="UP000473525">
    <property type="component" value="Unassembled WGS sequence"/>
</dbReference>
<dbReference type="EMBL" id="WSEK01000004">
    <property type="protein sequence ID" value="MVQ48988.1"/>
    <property type="molecule type" value="Genomic_DNA"/>
</dbReference>
<dbReference type="RefSeq" id="WP_157341436.1">
    <property type="nucleotide sequence ID" value="NZ_WSEK01000004.1"/>
</dbReference>
<gene>
    <name evidence="2" type="ORF">GON03_07320</name>
</gene>
<accession>A0A6L6XPR8</accession>
<reference evidence="2 3" key="1">
    <citation type="submission" date="2019-12" db="EMBL/GenBank/DDBJ databases">
        <authorList>
            <person name="Huq M.A."/>
        </authorList>
    </citation>
    <scope>NUCLEOTIDE SEQUENCE [LARGE SCALE GENOMIC DNA]</scope>
    <source>
        <strain evidence="2 3">MAH-18</strain>
    </source>
</reference>
<evidence type="ECO:0000256" key="1">
    <source>
        <dbReference type="SAM" id="MobiDB-lite"/>
    </source>
</evidence>
<protein>
    <submittedName>
        <fullName evidence="2">Uncharacterized protein</fullName>
    </submittedName>
</protein>
<comment type="caution">
    <text evidence="2">The sequence shown here is derived from an EMBL/GenBank/DDBJ whole genome shotgun (WGS) entry which is preliminary data.</text>
</comment>
<feature type="region of interest" description="Disordered" evidence="1">
    <location>
        <begin position="42"/>
        <end position="61"/>
    </location>
</feature>
<keyword evidence="3" id="KW-1185">Reference proteome</keyword>